<keyword evidence="13" id="KW-1185">Reference proteome</keyword>
<dbReference type="SUPFAM" id="SSF56935">
    <property type="entry name" value="Porins"/>
    <property type="match status" value="1"/>
</dbReference>
<dbReference type="GO" id="GO:0044718">
    <property type="term" value="P:siderophore transmembrane transport"/>
    <property type="evidence" value="ECO:0007669"/>
    <property type="project" value="TreeGrafter"/>
</dbReference>
<evidence type="ECO:0000256" key="3">
    <source>
        <dbReference type="ARBA" id="ARBA00022452"/>
    </source>
</evidence>
<evidence type="ECO:0000259" key="10">
    <source>
        <dbReference type="Pfam" id="PF00593"/>
    </source>
</evidence>
<evidence type="ECO:0000256" key="9">
    <source>
        <dbReference type="RuleBase" id="RU003357"/>
    </source>
</evidence>
<comment type="similarity">
    <text evidence="8 9">Belongs to the TonB-dependent receptor family.</text>
</comment>
<dbReference type="InterPro" id="IPR037066">
    <property type="entry name" value="Plug_dom_sf"/>
</dbReference>
<dbReference type="RefSeq" id="WP_192533891.1">
    <property type="nucleotide sequence ID" value="NZ_JACZHT010000002.1"/>
</dbReference>
<name>A0A8J6YPK0_9PROT</name>
<keyword evidence="7 8" id="KW-0998">Cell outer membrane</keyword>
<proteinExistence type="inferred from homology"/>
<evidence type="ECO:0000256" key="4">
    <source>
        <dbReference type="ARBA" id="ARBA00022692"/>
    </source>
</evidence>
<dbReference type="GO" id="GO:0015344">
    <property type="term" value="F:siderophore uptake transmembrane transporter activity"/>
    <property type="evidence" value="ECO:0007669"/>
    <property type="project" value="TreeGrafter"/>
</dbReference>
<keyword evidence="6 8" id="KW-0472">Membrane</keyword>
<evidence type="ECO:0000259" key="11">
    <source>
        <dbReference type="Pfam" id="PF07715"/>
    </source>
</evidence>
<evidence type="ECO:0000256" key="6">
    <source>
        <dbReference type="ARBA" id="ARBA00023136"/>
    </source>
</evidence>
<comment type="subcellular location">
    <subcellularLocation>
        <location evidence="1 8">Cell outer membrane</location>
        <topology evidence="1 8">Multi-pass membrane protein</topology>
    </subcellularLocation>
</comment>
<keyword evidence="4 8" id="KW-0812">Transmembrane</keyword>
<dbReference type="PANTHER" id="PTHR30069:SF28">
    <property type="entry name" value="TONB-DEPENDENT RECEPTOR YNCD-RELATED"/>
    <property type="match status" value="1"/>
</dbReference>
<keyword evidence="2 8" id="KW-0813">Transport</keyword>
<accession>A0A8J6YPK0</accession>
<dbReference type="GO" id="GO:0009279">
    <property type="term" value="C:cell outer membrane"/>
    <property type="evidence" value="ECO:0007669"/>
    <property type="project" value="UniProtKB-SubCell"/>
</dbReference>
<dbReference type="Pfam" id="PF00593">
    <property type="entry name" value="TonB_dep_Rec_b-barrel"/>
    <property type="match status" value="1"/>
</dbReference>
<protein>
    <submittedName>
        <fullName evidence="12">TonB-dependent receptor</fullName>
    </submittedName>
</protein>
<reference evidence="12" key="1">
    <citation type="submission" date="2020-10" db="EMBL/GenBank/DDBJ databases">
        <title>Genome sequence of the unusual species of purple photosynthetic bacteria, Phaeovibrio sulfidiphilus DSM 23193, type strain.</title>
        <authorList>
            <person name="Kyndt J.A."/>
            <person name="Meyer T.E."/>
        </authorList>
    </citation>
    <scope>NUCLEOTIDE SEQUENCE</scope>
    <source>
        <strain evidence="12">DSM 23193</strain>
    </source>
</reference>
<dbReference type="Gene3D" id="2.40.170.20">
    <property type="entry name" value="TonB-dependent receptor, beta-barrel domain"/>
    <property type="match status" value="1"/>
</dbReference>
<organism evidence="12 13">
    <name type="scientific">Phaeovibrio sulfidiphilus</name>
    <dbReference type="NCBI Taxonomy" id="1220600"/>
    <lineage>
        <taxon>Bacteria</taxon>
        <taxon>Pseudomonadati</taxon>
        <taxon>Pseudomonadota</taxon>
        <taxon>Alphaproteobacteria</taxon>
        <taxon>Rhodospirillales</taxon>
        <taxon>Rhodospirillaceae</taxon>
        <taxon>Phaeovibrio</taxon>
    </lineage>
</organism>
<dbReference type="Gene3D" id="2.170.130.10">
    <property type="entry name" value="TonB-dependent receptor, plug domain"/>
    <property type="match status" value="1"/>
</dbReference>
<evidence type="ECO:0000313" key="12">
    <source>
        <dbReference type="EMBL" id="MBE1236892.1"/>
    </source>
</evidence>
<keyword evidence="12" id="KW-0675">Receptor</keyword>
<dbReference type="InterPro" id="IPR039426">
    <property type="entry name" value="TonB-dep_rcpt-like"/>
</dbReference>
<dbReference type="AlphaFoldDB" id="A0A8J6YPK0"/>
<evidence type="ECO:0000256" key="7">
    <source>
        <dbReference type="ARBA" id="ARBA00023237"/>
    </source>
</evidence>
<dbReference type="Pfam" id="PF07715">
    <property type="entry name" value="Plug"/>
    <property type="match status" value="1"/>
</dbReference>
<evidence type="ECO:0000313" key="13">
    <source>
        <dbReference type="Proteomes" id="UP000631034"/>
    </source>
</evidence>
<dbReference type="CDD" id="cd01347">
    <property type="entry name" value="ligand_gated_channel"/>
    <property type="match status" value="1"/>
</dbReference>
<dbReference type="PANTHER" id="PTHR30069">
    <property type="entry name" value="TONB-DEPENDENT OUTER MEMBRANE RECEPTOR"/>
    <property type="match status" value="1"/>
</dbReference>
<dbReference type="EMBL" id="JACZHT010000002">
    <property type="protein sequence ID" value="MBE1236892.1"/>
    <property type="molecule type" value="Genomic_DNA"/>
</dbReference>
<dbReference type="InterPro" id="IPR000531">
    <property type="entry name" value="Beta-barrel_TonB"/>
</dbReference>
<feature type="domain" description="TonB-dependent receptor plug" evidence="11">
    <location>
        <begin position="15"/>
        <end position="124"/>
    </location>
</feature>
<keyword evidence="5 9" id="KW-0798">TonB box</keyword>
<feature type="domain" description="TonB-dependent receptor-like beta-barrel" evidence="10">
    <location>
        <begin position="214"/>
        <end position="590"/>
    </location>
</feature>
<dbReference type="Proteomes" id="UP000631034">
    <property type="component" value="Unassembled WGS sequence"/>
</dbReference>
<evidence type="ECO:0000256" key="2">
    <source>
        <dbReference type="ARBA" id="ARBA00022448"/>
    </source>
</evidence>
<sequence>MVVSAAKTEVPVWRLTRSVDVISSEAMKTRQVNGLLGALDQAPGVFSLNQGGPGRMSSVSIRGGRAYMTQYRFDDIPLRDIADIQLGFQGFLANFGLAQGALDRVEVLKGAESSLYGSSAMAGVISLMPSGKWGQGLKAGVYGEGGSFGTGRAGASVSYGSAGLDGGPAWYAHASPQAMSTDGYRGLWAKQAGTTAGAGVRLGDSTTLEWTSLTSLSKAVTDRLTVPGHQYAAGDGNYNRADLYLNGLTLSHEFSDIWTSRLKVAYTRTERSYRGLNSSSGEDGKGRDLFNGDTVYAEALNIIRPVDALTLIAGLEYEGDKFYQKSVPSAVYGTPGITLKEKVGNYAVFGKALFGFLEDRLNLTLGGRYNWHSEFESHSTFDAGLSYLFPTATRVYGSVASGYRAPSPYELYGRGYNYFTGRVVTVGNPNLRPEKSLSWEGGVEQSLWDGRAHLGASVFLTQYRDRIAWDSPSYAYVTRGKSRVHGFELSASASPLDQVDLSAAFTHARSRSTDAAGQWKTDRDLPESRMVGTLTVRPLEPLSVSVSGRWQSSHISTWPNHKNGSFFTVDLASSWTLNENWEVYGRVENLLDKTYTVQGYGMPGIAAYGGLRVTF</sequence>
<gene>
    <name evidence="12" type="ORF">IHV25_04430</name>
</gene>
<evidence type="ECO:0000256" key="8">
    <source>
        <dbReference type="PROSITE-ProRule" id="PRU01360"/>
    </source>
</evidence>
<dbReference type="PROSITE" id="PS52016">
    <property type="entry name" value="TONB_DEPENDENT_REC_3"/>
    <property type="match status" value="1"/>
</dbReference>
<dbReference type="InterPro" id="IPR036942">
    <property type="entry name" value="Beta-barrel_TonB_sf"/>
</dbReference>
<evidence type="ECO:0000256" key="1">
    <source>
        <dbReference type="ARBA" id="ARBA00004571"/>
    </source>
</evidence>
<evidence type="ECO:0000256" key="5">
    <source>
        <dbReference type="ARBA" id="ARBA00023077"/>
    </source>
</evidence>
<keyword evidence="3 8" id="KW-1134">Transmembrane beta strand</keyword>
<comment type="caution">
    <text evidence="12">The sequence shown here is derived from an EMBL/GenBank/DDBJ whole genome shotgun (WGS) entry which is preliminary data.</text>
</comment>
<dbReference type="InterPro" id="IPR012910">
    <property type="entry name" value="Plug_dom"/>
</dbReference>